<sequence length="382" mass="42691">MKRTLFTSDHEMFRDSVHHFVAREMVPFNEQWEKDGMVSRELWLKAGQQGFLGMDVPEAYGGGGVKDFRFNAILVEETVRQCVQSAGLGISLHNDIVIPYFLAYTSEEQKQRWLPGICAGELITAIAMTEPGTGSDLAAVRTTALRQDDHYLLNGQKTFITNGILSDLVVVVAKTDPTKGHKGISLLVVERDTEGFKRGRKLAKIGQKAQDTAELFFEDAKVPLSNLLGEEGQGFYYLMRMLAQERLSVAVSALAACETALELTLQYCKERTAFGQPIGAFQNSRFKLAEMKTEIEIGRVFVDRCIEELNAQSLTAETAAMAKWWTSDLQKRVVDQCLQLYGGYGYMLEYPIAHLFLDARVQSIYAGTNEIMKEIIGRSLGV</sequence>
<evidence type="ECO:0000256" key="7">
    <source>
        <dbReference type="ARBA" id="ARBA00022827"/>
    </source>
</evidence>
<feature type="domain" description="Acyl-CoA dehydrogenase/oxidase C-terminal" evidence="13">
    <location>
        <begin position="232"/>
        <end position="380"/>
    </location>
</feature>
<evidence type="ECO:0000259" key="15">
    <source>
        <dbReference type="Pfam" id="PF02771"/>
    </source>
</evidence>
<keyword evidence="5" id="KW-0101">Branched-chain amino acid catabolism</keyword>
<dbReference type="InterPro" id="IPR009100">
    <property type="entry name" value="AcylCoA_DH/oxidase_NM_dom_sf"/>
</dbReference>
<dbReference type="Gene3D" id="1.10.540.10">
    <property type="entry name" value="Acyl-CoA dehydrogenase/oxidase, N-terminal domain"/>
    <property type="match status" value="1"/>
</dbReference>
<evidence type="ECO:0000313" key="17">
    <source>
        <dbReference type="Proteomes" id="UP000290365"/>
    </source>
</evidence>
<evidence type="ECO:0000256" key="10">
    <source>
        <dbReference type="ARBA" id="ARBA00040394"/>
    </source>
</evidence>
<evidence type="ECO:0000256" key="5">
    <source>
        <dbReference type="ARBA" id="ARBA00022456"/>
    </source>
</evidence>
<evidence type="ECO:0000256" key="9">
    <source>
        <dbReference type="ARBA" id="ARBA00037085"/>
    </source>
</evidence>
<evidence type="ECO:0000256" key="4">
    <source>
        <dbReference type="ARBA" id="ARBA00009347"/>
    </source>
</evidence>
<comment type="cofactor">
    <cofactor evidence="1 12">
        <name>FAD</name>
        <dbReference type="ChEBI" id="CHEBI:57692"/>
    </cofactor>
</comment>
<dbReference type="Pfam" id="PF00441">
    <property type="entry name" value="Acyl-CoA_dh_1"/>
    <property type="match status" value="1"/>
</dbReference>
<dbReference type="InterPro" id="IPR050741">
    <property type="entry name" value="Acyl-CoA_dehydrogenase"/>
</dbReference>
<dbReference type="Gene3D" id="1.20.140.10">
    <property type="entry name" value="Butyryl-CoA Dehydrogenase, subunit A, domain 3"/>
    <property type="match status" value="1"/>
</dbReference>
<dbReference type="AlphaFoldDB" id="A0A4P6JJE4"/>
<feature type="domain" description="Acyl-CoA oxidase/dehydrogenase middle" evidence="14">
    <location>
        <begin position="125"/>
        <end position="219"/>
    </location>
</feature>
<evidence type="ECO:0000256" key="8">
    <source>
        <dbReference type="ARBA" id="ARBA00023002"/>
    </source>
</evidence>
<dbReference type="InterPro" id="IPR009075">
    <property type="entry name" value="AcylCo_DH/oxidase_C"/>
</dbReference>
<comment type="pathway">
    <text evidence="3">Amino-acid degradation; L-valine degradation.</text>
</comment>
<dbReference type="RefSeq" id="WP_129885649.1">
    <property type="nucleotide sequence ID" value="NZ_CP035758.1"/>
</dbReference>
<reference evidence="16 17" key="1">
    <citation type="submission" date="2019-01" db="EMBL/GenBank/DDBJ databases">
        <title>Ktedonosporobacter rubrisoli SCAWS-G2.</title>
        <authorList>
            <person name="Huang Y."/>
            <person name="Yan B."/>
        </authorList>
    </citation>
    <scope>NUCLEOTIDE SEQUENCE [LARGE SCALE GENOMIC DNA]</scope>
    <source>
        <strain evidence="16 17">SCAWS-G2</strain>
    </source>
</reference>
<keyword evidence="6 12" id="KW-0285">Flavoprotein</keyword>
<evidence type="ECO:0000256" key="11">
    <source>
        <dbReference type="ARBA" id="ARBA00042660"/>
    </source>
</evidence>
<comment type="function">
    <text evidence="9">Catalyzes the dehydrogenation at the alpha-beta position of ACP-bound acyl chains. This results in the introduction of a double bond in the lipidic chain, which is further transferred to the epsilon-amino group of lysine residue in the mycobactin core by MbtK.</text>
</comment>
<dbReference type="FunFam" id="1.20.140.10:FF:000001">
    <property type="entry name" value="Acyl-CoA dehydrogenase"/>
    <property type="match status" value="1"/>
</dbReference>
<evidence type="ECO:0000256" key="6">
    <source>
        <dbReference type="ARBA" id="ARBA00022630"/>
    </source>
</evidence>
<keyword evidence="8 12" id="KW-0560">Oxidoreductase</keyword>
<accession>A0A4P6JJE4</accession>
<dbReference type="Pfam" id="PF02771">
    <property type="entry name" value="Acyl-CoA_dh_N"/>
    <property type="match status" value="1"/>
</dbReference>
<name>A0A4P6JJE4_KTERU</name>
<keyword evidence="7 12" id="KW-0274">FAD</keyword>
<evidence type="ECO:0000256" key="3">
    <source>
        <dbReference type="ARBA" id="ARBA00005109"/>
    </source>
</evidence>
<dbReference type="SUPFAM" id="SSF56645">
    <property type="entry name" value="Acyl-CoA dehydrogenase NM domain-like"/>
    <property type="match status" value="1"/>
</dbReference>
<dbReference type="Gene3D" id="2.40.110.10">
    <property type="entry name" value="Butyryl-CoA Dehydrogenase, subunit A, domain 2"/>
    <property type="match status" value="1"/>
</dbReference>
<feature type="domain" description="Acyl-CoA dehydrogenase/oxidase N-terminal" evidence="15">
    <location>
        <begin position="7"/>
        <end position="121"/>
    </location>
</feature>
<dbReference type="Proteomes" id="UP000290365">
    <property type="component" value="Chromosome"/>
</dbReference>
<gene>
    <name evidence="16" type="ORF">EPA93_03185</name>
</gene>
<dbReference type="GO" id="GO:0003995">
    <property type="term" value="F:acyl-CoA dehydrogenase activity"/>
    <property type="evidence" value="ECO:0007669"/>
    <property type="project" value="TreeGrafter"/>
</dbReference>
<comment type="pathway">
    <text evidence="2">Siderophore biosynthesis; mycobactin biosynthesis.</text>
</comment>
<keyword evidence="17" id="KW-1185">Reference proteome</keyword>
<dbReference type="SUPFAM" id="SSF47203">
    <property type="entry name" value="Acyl-CoA dehydrogenase C-terminal domain-like"/>
    <property type="match status" value="1"/>
</dbReference>
<dbReference type="GO" id="GO:0005737">
    <property type="term" value="C:cytoplasm"/>
    <property type="evidence" value="ECO:0007669"/>
    <property type="project" value="TreeGrafter"/>
</dbReference>
<dbReference type="FunFam" id="1.10.540.10:FF:000009">
    <property type="entry name" value="Probable acyl-CoA dehydrogenase"/>
    <property type="match status" value="1"/>
</dbReference>
<dbReference type="PANTHER" id="PTHR48083">
    <property type="entry name" value="MEDIUM-CHAIN SPECIFIC ACYL-COA DEHYDROGENASE, MITOCHONDRIAL-RELATED"/>
    <property type="match status" value="1"/>
</dbReference>
<comment type="similarity">
    <text evidence="4 12">Belongs to the acyl-CoA dehydrogenase family.</text>
</comment>
<protein>
    <recommendedName>
        <fullName evidence="10">Acyl-[acyl-carrier-protein] dehydrogenase MbtN</fullName>
    </recommendedName>
    <alternativeName>
        <fullName evidence="11">Mycobactin synthase protein N</fullName>
    </alternativeName>
</protein>
<evidence type="ECO:0000256" key="12">
    <source>
        <dbReference type="RuleBase" id="RU362125"/>
    </source>
</evidence>
<dbReference type="OrthoDB" id="9778581at2"/>
<evidence type="ECO:0000259" key="13">
    <source>
        <dbReference type="Pfam" id="PF00441"/>
    </source>
</evidence>
<proteinExistence type="inferred from homology"/>
<dbReference type="GO" id="GO:0033539">
    <property type="term" value="P:fatty acid beta-oxidation using acyl-CoA dehydrogenase"/>
    <property type="evidence" value="ECO:0007669"/>
    <property type="project" value="TreeGrafter"/>
</dbReference>
<evidence type="ECO:0000313" key="16">
    <source>
        <dbReference type="EMBL" id="QBD75050.1"/>
    </source>
</evidence>
<dbReference type="GO" id="GO:0050660">
    <property type="term" value="F:flavin adenine dinucleotide binding"/>
    <property type="evidence" value="ECO:0007669"/>
    <property type="project" value="InterPro"/>
</dbReference>
<organism evidence="16 17">
    <name type="scientific">Ktedonosporobacter rubrisoli</name>
    <dbReference type="NCBI Taxonomy" id="2509675"/>
    <lineage>
        <taxon>Bacteria</taxon>
        <taxon>Bacillati</taxon>
        <taxon>Chloroflexota</taxon>
        <taxon>Ktedonobacteria</taxon>
        <taxon>Ktedonobacterales</taxon>
        <taxon>Ktedonosporobacteraceae</taxon>
        <taxon>Ktedonosporobacter</taxon>
    </lineage>
</organism>
<dbReference type="EMBL" id="CP035758">
    <property type="protein sequence ID" value="QBD75050.1"/>
    <property type="molecule type" value="Genomic_DNA"/>
</dbReference>
<evidence type="ECO:0000256" key="1">
    <source>
        <dbReference type="ARBA" id="ARBA00001974"/>
    </source>
</evidence>
<dbReference type="InterPro" id="IPR006091">
    <property type="entry name" value="Acyl-CoA_Oxase/DH_mid-dom"/>
</dbReference>
<dbReference type="InterPro" id="IPR013786">
    <property type="entry name" value="AcylCoA_DH/ox_N"/>
</dbReference>
<evidence type="ECO:0000259" key="14">
    <source>
        <dbReference type="Pfam" id="PF02770"/>
    </source>
</evidence>
<dbReference type="InterPro" id="IPR046373">
    <property type="entry name" value="Acyl-CoA_Oxase/DH_mid-dom_sf"/>
</dbReference>
<dbReference type="GO" id="GO:0009083">
    <property type="term" value="P:branched-chain amino acid catabolic process"/>
    <property type="evidence" value="ECO:0007669"/>
    <property type="project" value="UniProtKB-KW"/>
</dbReference>
<dbReference type="InterPro" id="IPR036250">
    <property type="entry name" value="AcylCo_DH-like_C"/>
</dbReference>
<dbReference type="FunFam" id="2.40.110.10:FF:000001">
    <property type="entry name" value="Acyl-CoA dehydrogenase, mitochondrial"/>
    <property type="match status" value="1"/>
</dbReference>
<dbReference type="KEGG" id="kbs:EPA93_03185"/>
<dbReference type="PANTHER" id="PTHR48083:SF20">
    <property type="entry name" value="LONG-CHAIN SPECIFIC ACYL-COA DEHYDROGENASE, MITOCHONDRIAL"/>
    <property type="match status" value="1"/>
</dbReference>
<evidence type="ECO:0000256" key="2">
    <source>
        <dbReference type="ARBA" id="ARBA00005102"/>
    </source>
</evidence>
<dbReference type="InterPro" id="IPR037069">
    <property type="entry name" value="AcylCoA_DH/ox_N_sf"/>
</dbReference>
<dbReference type="Pfam" id="PF02770">
    <property type="entry name" value="Acyl-CoA_dh_M"/>
    <property type="match status" value="1"/>
</dbReference>